<proteinExistence type="predicted"/>
<reference evidence="1" key="1">
    <citation type="submission" date="2023-02" db="EMBL/GenBank/DDBJ databases">
        <title>Pathogen: clinical or host-associated sample.</title>
        <authorList>
            <person name="Hergert J."/>
            <person name="Casey R."/>
            <person name="Wagner J."/>
            <person name="Young E.L."/>
            <person name="Oakeson K.F."/>
        </authorList>
    </citation>
    <scope>NUCLEOTIDE SEQUENCE</scope>
    <source>
        <strain evidence="1">2022CK-00830</strain>
    </source>
</reference>
<evidence type="ECO:0000313" key="2">
    <source>
        <dbReference type="Proteomes" id="UP001220962"/>
    </source>
</evidence>
<evidence type="ECO:0000313" key="1">
    <source>
        <dbReference type="EMBL" id="WDH84032.1"/>
    </source>
</evidence>
<gene>
    <name evidence="1" type="ORF">PUW23_07395</name>
</gene>
<sequence length="106" mass="12323">MNKRIRLKTNRARNVIFAVLLLLLILAYTCPTQEDYYAWLHEEHGISCDQYNYLDGLGCVKDGQIVLRSGSTVSGMIFTKREREYKHLEDGTVYKVNTVEFLNTIF</sequence>
<accession>A0AAX3N389</accession>
<dbReference type="Proteomes" id="UP001220962">
    <property type="component" value="Chromosome"/>
</dbReference>
<name>A0AAX3N389_9BACL</name>
<protein>
    <submittedName>
        <fullName evidence="1">Uncharacterized protein</fullName>
    </submittedName>
</protein>
<dbReference type="RefSeq" id="WP_274359722.1">
    <property type="nucleotide sequence ID" value="NZ_CP118101.1"/>
</dbReference>
<dbReference type="EMBL" id="CP118101">
    <property type="protein sequence ID" value="WDH84032.1"/>
    <property type="molecule type" value="Genomic_DNA"/>
</dbReference>
<organism evidence="1 2">
    <name type="scientific">Paenibacillus urinalis</name>
    <dbReference type="NCBI Taxonomy" id="521520"/>
    <lineage>
        <taxon>Bacteria</taxon>
        <taxon>Bacillati</taxon>
        <taxon>Bacillota</taxon>
        <taxon>Bacilli</taxon>
        <taxon>Bacillales</taxon>
        <taxon>Paenibacillaceae</taxon>
        <taxon>Paenibacillus</taxon>
    </lineage>
</organism>
<dbReference type="AlphaFoldDB" id="A0AAX3N389"/>